<dbReference type="Proteomes" id="UP000828251">
    <property type="component" value="Unassembled WGS sequence"/>
</dbReference>
<reference evidence="2 3" key="1">
    <citation type="journal article" date="2021" name="Plant Biotechnol. J.">
        <title>Multi-omics assisted identification of the key and species-specific regulatory components of drought-tolerant mechanisms in Gossypium stocksii.</title>
        <authorList>
            <person name="Yu D."/>
            <person name="Ke L."/>
            <person name="Zhang D."/>
            <person name="Wu Y."/>
            <person name="Sun Y."/>
            <person name="Mei J."/>
            <person name="Sun J."/>
            <person name="Sun Y."/>
        </authorList>
    </citation>
    <scope>NUCLEOTIDE SEQUENCE [LARGE SCALE GENOMIC DNA]</scope>
    <source>
        <strain evidence="3">cv. E1</strain>
        <tissue evidence="2">Leaf</tissue>
    </source>
</reference>
<evidence type="ECO:0000313" key="3">
    <source>
        <dbReference type="Proteomes" id="UP000828251"/>
    </source>
</evidence>
<protein>
    <submittedName>
        <fullName evidence="2">Uncharacterized protein</fullName>
    </submittedName>
</protein>
<feature type="compositionally biased region" description="Acidic residues" evidence="1">
    <location>
        <begin position="27"/>
        <end position="38"/>
    </location>
</feature>
<evidence type="ECO:0000256" key="1">
    <source>
        <dbReference type="SAM" id="MobiDB-lite"/>
    </source>
</evidence>
<feature type="compositionally biased region" description="Basic and acidic residues" evidence="1">
    <location>
        <begin position="1"/>
        <end position="13"/>
    </location>
</feature>
<sequence length="114" mass="13372">MRLKKGSEEERVMKKNVGKALKSSTNDDSESSEEVDEDKEIEMFARRFKRFIRSNKGREDSSLNLPRRKIPLFSMSVRNYDLSSMVVLNLKRRCLENKRPMLLLGVIKIHPMVK</sequence>
<dbReference type="AlphaFoldDB" id="A0A9D3ZFE0"/>
<dbReference type="OrthoDB" id="10529400at2759"/>
<accession>A0A9D3ZFE0</accession>
<dbReference type="EMBL" id="JAIQCV010000013">
    <property type="protein sequence ID" value="KAH1031610.1"/>
    <property type="molecule type" value="Genomic_DNA"/>
</dbReference>
<evidence type="ECO:0000313" key="2">
    <source>
        <dbReference type="EMBL" id="KAH1031610.1"/>
    </source>
</evidence>
<feature type="region of interest" description="Disordered" evidence="1">
    <location>
        <begin position="1"/>
        <end position="38"/>
    </location>
</feature>
<name>A0A9D3ZFE0_9ROSI</name>
<gene>
    <name evidence="2" type="ORF">J1N35_043784</name>
</gene>
<keyword evidence="3" id="KW-1185">Reference proteome</keyword>
<organism evidence="2 3">
    <name type="scientific">Gossypium stocksii</name>
    <dbReference type="NCBI Taxonomy" id="47602"/>
    <lineage>
        <taxon>Eukaryota</taxon>
        <taxon>Viridiplantae</taxon>
        <taxon>Streptophyta</taxon>
        <taxon>Embryophyta</taxon>
        <taxon>Tracheophyta</taxon>
        <taxon>Spermatophyta</taxon>
        <taxon>Magnoliopsida</taxon>
        <taxon>eudicotyledons</taxon>
        <taxon>Gunneridae</taxon>
        <taxon>Pentapetalae</taxon>
        <taxon>rosids</taxon>
        <taxon>malvids</taxon>
        <taxon>Malvales</taxon>
        <taxon>Malvaceae</taxon>
        <taxon>Malvoideae</taxon>
        <taxon>Gossypium</taxon>
    </lineage>
</organism>
<comment type="caution">
    <text evidence="2">The sequence shown here is derived from an EMBL/GenBank/DDBJ whole genome shotgun (WGS) entry which is preliminary data.</text>
</comment>
<proteinExistence type="predicted"/>